<gene>
    <name evidence="2" type="ORF">ACFQ2K_04920</name>
</gene>
<dbReference type="InterPro" id="IPR037883">
    <property type="entry name" value="Knr4/Smi1-like_sf"/>
</dbReference>
<proteinExistence type="predicted"/>
<evidence type="ECO:0000313" key="2">
    <source>
        <dbReference type="EMBL" id="MFD0622262.1"/>
    </source>
</evidence>
<reference evidence="3" key="1">
    <citation type="journal article" date="2019" name="Int. J. Syst. Evol. Microbiol.">
        <title>The Global Catalogue of Microorganisms (GCM) 10K type strain sequencing project: providing services to taxonomists for standard genome sequencing and annotation.</title>
        <authorList>
            <consortium name="The Broad Institute Genomics Platform"/>
            <consortium name="The Broad Institute Genome Sequencing Center for Infectious Disease"/>
            <person name="Wu L."/>
            <person name="Ma J."/>
        </authorList>
    </citation>
    <scope>NUCLEOTIDE SEQUENCE [LARGE SCALE GENOMIC DNA]</scope>
    <source>
        <strain evidence="3">JCM 12607</strain>
    </source>
</reference>
<dbReference type="SUPFAM" id="SSF160631">
    <property type="entry name" value="SMI1/KNR4-like"/>
    <property type="match status" value="1"/>
</dbReference>
<sequence length="277" mass="31088">MPTLHERQCLYRLDTLTPPQPLPKGHARIASEGDREEVACWYSDFSEAIGEAPLLGFPAVCQDALVDDLIRAWERIETWLREHQCTSALSELHPPASEEAIQSLQDALPYPLHPHLVQWLRIHDGALPGSSLWPFRYSPIKADGMEGGPQYFREAVDDFRSEFTDDGLDPEGPEGPWDPPNAYEFWVPIAVTNTGEYLAVDHRPGDTYGSVREIDYEGSDPWGVIRWANLGEMFDEIADGLESGSGVQGSGRTYRYVPQVIQTPLTITDPLCPGRQW</sequence>
<keyword evidence="3" id="KW-1185">Reference proteome</keyword>
<feature type="domain" description="Knr4/Smi1-like" evidence="1">
    <location>
        <begin position="95"/>
        <end position="236"/>
    </location>
</feature>
<evidence type="ECO:0000259" key="1">
    <source>
        <dbReference type="SMART" id="SM00860"/>
    </source>
</evidence>
<dbReference type="SMART" id="SM00860">
    <property type="entry name" value="SMI1_KNR4"/>
    <property type="match status" value="1"/>
</dbReference>
<dbReference type="InterPro" id="IPR018958">
    <property type="entry name" value="Knr4/Smi1-like_dom"/>
</dbReference>
<dbReference type="Pfam" id="PF09346">
    <property type="entry name" value="SMI1_KNR4"/>
    <property type="match status" value="1"/>
</dbReference>
<protein>
    <submittedName>
        <fullName evidence="2">SMI1/KNR4 family protein</fullName>
    </submittedName>
</protein>
<name>A0ABW2WLG3_9ACTN</name>
<dbReference type="EMBL" id="JBHTGL010000005">
    <property type="protein sequence ID" value="MFD0622262.1"/>
    <property type="molecule type" value="Genomic_DNA"/>
</dbReference>
<organism evidence="2 3">
    <name type="scientific">Streptomyces sanglieri</name>
    <dbReference type="NCBI Taxonomy" id="193460"/>
    <lineage>
        <taxon>Bacteria</taxon>
        <taxon>Bacillati</taxon>
        <taxon>Actinomycetota</taxon>
        <taxon>Actinomycetes</taxon>
        <taxon>Kitasatosporales</taxon>
        <taxon>Streptomycetaceae</taxon>
        <taxon>Streptomyces</taxon>
    </lineage>
</organism>
<comment type="caution">
    <text evidence="2">The sequence shown here is derived from an EMBL/GenBank/DDBJ whole genome shotgun (WGS) entry which is preliminary data.</text>
</comment>
<dbReference type="Proteomes" id="UP001596915">
    <property type="component" value="Unassembled WGS sequence"/>
</dbReference>
<evidence type="ECO:0000313" key="3">
    <source>
        <dbReference type="Proteomes" id="UP001596915"/>
    </source>
</evidence>
<accession>A0ABW2WLG3</accession>